<reference evidence="2 3" key="1">
    <citation type="journal article" date="2023" name="Genes (Basel)">
        <title>Chromosome-Level Genome Assembly and Circadian Gene Repertoire of the Patagonia Blennie Eleginops maclovinus-The Closest Ancestral Proxy of Antarctic Cryonotothenioids.</title>
        <authorList>
            <person name="Cheng C.C."/>
            <person name="Rivera-Colon A.G."/>
            <person name="Minhas B.F."/>
            <person name="Wilson L."/>
            <person name="Rayamajhi N."/>
            <person name="Vargas-Chacoff L."/>
            <person name="Catchen J.M."/>
        </authorList>
    </citation>
    <scope>NUCLEOTIDE SEQUENCE [LARGE SCALE GENOMIC DNA]</scope>
    <source>
        <strain evidence="2">JMC-PN-2008</strain>
    </source>
</reference>
<sequence>MPWSLSPLDAYDWARQLVFSMLPRTENGDLLRRVKELTDLLEKAKEQKKRDEERNTKLCNSLQYKVNENESLRRHVAFQNGQIHAASCLLNRERAEKTLHQELVEMKVKMVHQKSLEEELVKQLRDTRRELERVRASRQEIHQNYEAQLKEERGKTDGLQQQVERDMKSNADRMSEFKQQVKRLKAELEELRENKGMGIQWTQHEALETKGVIRKKVGGAARQTVPDTH</sequence>
<dbReference type="Proteomes" id="UP001346869">
    <property type="component" value="Unassembled WGS sequence"/>
</dbReference>
<feature type="coiled-coil region" evidence="1">
    <location>
        <begin position="27"/>
        <end position="61"/>
    </location>
</feature>
<protein>
    <submittedName>
        <fullName evidence="2">Uncharacterized protein</fullName>
    </submittedName>
</protein>
<gene>
    <name evidence="2" type="ORF">PBY51_024995</name>
</gene>
<proteinExistence type="predicted"/>
<accession>A0AAN7XZR5</accession>
<evidence type="ECO:0000313" key="2">
    <source>
        <dbReference type="EMBL" id="KAK5870352.1"/>
    </source>
</evidence>
<keyword evidence="3" id="KW-1185">Reference proteome</keyword>
<dbReference type="AlphaFoldDB" id="A0AAN7XZR5"/>
<dbReference type="EMBL" id="JAUZQC010000006">
    <property type="protein sequence ID" value="KAK5870352.1"/>
    <property type="molecule type" value="Genomic_DNA"/>
</dbReference>
<evidence type="ECO:0000256" key="1">
    <source>
        <dbReference type="SAM" id="Coils"/>
    </source>
</evidence>
<keyword evidence="1" id="KW-0175">Coiled coil</keyword>
<evidence type="ECO:0000313" key="3">
    <source>
        <dbReference type="Proteomes" id="UP001346869"/>
    </source>
</evidence>
<reference evidence="2 3" key="2">
    <citation type="journal article" date="2023" name="Mol. Biol. Evol.">
        <title>Genomics of Secondarily Temperate Adaptation in the Only Non-Antarctic Icefish.</title>
        <authorList>
            <person name="Rivera-Colon A.G."/>
            <person name="Rayamajhi N."/>
            <person name="Minhas B.F."/>
            <person name="Madrigal G."/>
            <person name="Bilyk K.T."/>
            <person name="Yoon V."/>
            <person name="Hune M."/>
            <person name="Gregory S."/>
            <person name="Cheng C.H.C."/>
            <person name="Catchen J.M."/>
        </authorList>
    </citation>
    <scope>NUCLEOTIDE SEQUENCE [LARGE SCALE GENOMIC DNA]</scope>
    <source>
        <strain evidence="2">JMC-PN-2008</strain>
    </source>
</reference>
<comment type="caution">
    <text evidence="2">The sequence shown here is derived from an EMBL/GenBank/DDBJ whole genome shotgun (WGS) entry which is preliminary data.</text>
</comment>
<organism evidence="2 3">
    <name type="scientific">Eleginops maclovinus</name>
    <name type="common">Patagonian blennie</name>
    <name type="synonym">Eleginus maclovinus</name>
    <dbReference type="NCBI Taxonomy" id="56733"/>
    <lineage>
        <taxon>Eukaryota</taxon>
        <taxon>Metazoa</taxon>
        <taxon>Chordata</taxon>
        <taxon>Craniata</taxon>
        <taxon>Vertebrata</taxon>
        <taxon>Euteleostomi</taxon>
        <taxon>Actinopterygii</taxon>
        <taxon>Neopterygii</taxon>
        <taxon>Teleostei</taxon>
        <taxon>Neoteleostei</taxon>
        <taxon>Acanthomorphata</taxon>
        <taxon>Eupercaria</taxon>
        <taxon>Perciformes</taxon>
        <taxon>Notothenioidei</taxon>
        <taxon>Eleginopidae</taxon>
        <taxon>Eleginops</taxon>
    </lineage>
</organism>
<name>A0AAN7XZR5_ELEMC</name>
<feature type="coiled-coil region" evidence="1">
    <location>
        <begin position="114"/>
        <end position="194"/>
    </location>
</feature>